<protein>
    <submittedName>
        <fullName evidence="1">Uncharacterized protein</fullName>
    </submittedName>
</protein>
<evidence type="ECO:0000313" key="1">
    <source>
        <dbReference type="EMBL" id="SVC02769.1"/>
    </source>
</evidence>
<reference evidence="1" key="1">
    <citation type="submission" date="2018-05" db="EMBL/GenBank/DDBJ databases">
        <authorList>
            <person name="Lanie J.A."/>
            <person name="Ng W.-L."/>
            <person name="Kazmierczak K.M."/>
            <person name="Andrzejewski T.M."/>
            <person name="Davidsen T.M."/>
            <person name="Wayne K.J."/>
            <person name="Tettelin H."/>
            <person name="Glass J.I."/>
            <person name="Rusch D."/>
            <person name="Podicherti R."/>
            <person name="Tsui H.-C.T."/>
            <person name="Winkler M.E."/>
        </authorList>
    </citation>
    <scope>NUCLEOTIDE SEQUENCE</scope>
</reference>
<sequence>MLLGIFCTLLTLIFFVPIPQETETLSSVLLGGLVSSLTSVLSWWFDSTESADAQAHKRLELEDATPS</sequence>
<proteinExistence type="predicted"/>
<accession>A0A382IU09</accession>
<dbReference type="EMBL" id="UINC01069411">
    <property type="protein sequence ID" value="SVC02769.1"/>
    <property type="molecule type" value="Genomic_DNA"/>
</dbReference>
<gene>
    <name evidence="1" type="ORF">METZ01_LOCUS255623</name>
</gene>
<name>A0A382IU09_9ZZZZ</name>
<organism evidence="1">
    <name type="scientific">marine metagenome</name>
    <dbReference type="NCBI Taxonomy" id="408172"/>
    <lineage>
        <taxon>unclassified sequences</taxon>
        <taxon>metagenomes</taxon>
        <taxon>ecological metagenomes</taxon>
    </lineage>
</organism>
<dbReference type="AlphaFoldDB" id="A0A382IU09"/>